<feature type="binding site" evidence="8">
    <location>
        <position position="23"/>
    </location>
    <ligand>
        <name>Zn(2+)</name>
        <dbReference type="ChEBI" id="CHEBI:29105"/>
        <label>1</label>
    </ligand>
</feature>
<evidence type="ECO:0000256" key="3">
    <source>
        <dbReference type="ARBA" id="ARBA00022478"/>
    </source>
</evidence>
<keyword evidence="4 8" id="KW-0479">Metal-binding</keyword>
<dbReference type="GO" id="GO:0005736">
    <property type="term" value="C:RNA polymerase I complex"/>
    <property type="evidence" value="ECO:0007669"/>
    <property type="project" value="TreeGrafter"/>
</dbReference>
<proteinExistence type="predicted"/>
<keyword evidence="6 8" id="KW-0862">Zinc</keyword>
<evidence type="ECO:0000256" key="1">
    <source>
        <dbReference type="ARBA" id="ARBA00004604"/>
    </source>
</evidence>
<evidence type="ECO:0000256" key="2">
    <source>
        <dbReference type="ARBA" id="ARBA00018784"/>
    </source>
</evidence>
<reference evidence="11 12" key="1">
    <citation type="submission" date="2018-10" db="EMBL/GenBank/DDBJ databases">
        <title>Draft genome sequence of the microsporidian Tubulinosema ratisbonensis.</title>
        <authorList>
            <person name="Polonais V."/>
            <person name="Peyretaillade E."/>
            <person name="Niehus S."/>
            <person name="Wawrzyniak I."/>
            <person name="Franchet A."/>
            <person name="Gaspin C."/>
            <person name="Reichstadt M."/>
            <person name="Belser C."/>
            <person name="Labadie K."/>
            <person name="Delbac F."/>
            <person name="Ferrandon D."/>
        </authorList>
    </citation>
    <scope>NUCLEOTIDE SEQUENCE [LARGE SCALE GENOMIC DNA]</scope>
    <source>
        <strain evidence="11 12">Franzen</strain>
    </source>
</reference>
<feature type="binding site" evidence="8">
    <location>
        <position position="59"/>
    </location>
    <ligand>
        <name>Zn(2+)</name>
        <dbReference type="ChEBI" id="CHEBI:29105"/>
        <label>2</label>
    </ligand>
</feature>
<feature type="binding site" evidence="8">
    <location>
        <position position="87"/>
    </location>
    <ligand>
        <name>Zn(2+)</name>
        <dbReference type="ChEBI" id="CHEBI:29105"/>
        <label>2</label>
    </ligand>
</feature>
<dbReference type="Gene3D" id="2.20.25.10">
    <property type="match status" value="1"/>
</dbReference>
<dbReference type="OrthoDB" id="10056816at2759"/>
<dbReference type="GO" id="GO:0003899">
    <property type="term" value="F:DNA-directed RNA polymerase activity"/>
    <property type="evidence" value="ECO:0007669"/>
    <property type="project" value="InterPro"/>
</dbReference>
<comment type="subcellular location">
    <subcellularLocation>
        <location evidence="1">Nucleus</location>
        <location evidence="1">Nucleolus</location>
    </subcellularLocation>
</comment>
<name>A0A437ALY6_9MICR</name>
<evidence type="ECO:0000256" key="7">
    <source>
        <dbReference type="ARBA" id="ARBA00023242"/>
    </source>
</evidence>
<feature type="binding site" evidence="8">
    <location>
        <position position="3"/>
    </location>
    <ligand>
        <name>Zn(2+)</name>
        <dbReference type="ChEBI" id="CHEBI:29105"/>
        <label>1</label>
    </ligand>
</feature>
<dbReference type="VEuPathDB" id="MicrosporidiaDB:TUBRATIS_13730"/>
<evidence type="ECO:0000256" key="9">
    <source>
        <dbReference type="PIRSR" id="PIRSR005586-2"/>
    </source>
</evidence>
<organism evidence="11 12">
    <name type="scientific">Tubulinosema ratisbonensis</name>
    <dbReference type="NCBI Taxonomy" id="291195"/>
    <lineage>
        <taxon>Eukaryota</taxon>
        <taxon>Fungi</taxon>
        <taxon>Fungi incertae sedis</taxon>
        <taxon>Microsporidia</taxon>
        <taxon>Tubulinosematoidea</taxon>
        <taxon>Tubulinosematidae</taxon>
        <taxon>Tubulinosema</taxon>
    </lineage>
</organism>
<sequence>MFCSCGSVLLIPTASEKYTCKTCNKKNKFEKNKLKFIKIYDDPKEKCDEVVDPKIKRICENCGEKEMAFKSVQLRSADEGQTIFYSCNTCGFRITVHS</sequence>
<dbReference type="PANTHER" id="PTHR11239">
    <property type="entry name" value="DNA-DIRECTED RNA POLYMERASE"/>
    <property type="match status" value="1"/>
</dbReference>
<keyword evidence="3 11" id="KW-0804">Transcription</keyword>
<feature type="binding site" evidence="8">
    <location>
        <position position="20"/>
    </location>
    <ligand>
        <name>Zn(2+)</name>
        <dbReference type="ChEBI" id="CHEBI:29105"/>
        <label>1</label>
    </ligand>
</feature>
<evidence type="ECO:0000256" key="8">
    <source>
        <dbReference type="PIRSR" id="PIRSR005586-1"/>
    </source>
</evidence>
<dbReference type="InterPro" id="IPR012164">
    <property type="entry name" value="Rpa12/Rpb9/Rpc10/TFS"/>
</dbReference>
<keyword evidence="7" id="KW-0539">Nucleus</keyword>
<feature type="binding site" evidence="8">
    <location>
        <position position="90"/>
    </location>
    <ligand>
        <name>Zn(2+)</name>
        <dbReference type="ChEBI" id="CHEBI:29105"/>
        <label>2</label>
    </ligand>
</feature>
<dbReference type="InterPro" id="IPR034004">
    <property type="entry name" value="Zn_ribbon_RPA12_C"/>
</dbReference>
<evidence type="ECO:0000313" key="11">
    <source>
        <dbReference type="EMBL" id="RVD92144.1"/>
    </source>
</evidence>
<evidence type="ECO:0000256" key="6">
    <source>
        <dbReference type="ARBA" id="ARBA00022833"/>
    </source>
</evidence>
<evidence type="ECO:0000256" key="5">
    <source>
        <dbReference type="ARBA" id="ARBA00022771"/>
    </source>
</evidence>
<evidence type="ECO:0000256" key="4">
    <source>
        <dbReference type="ARBA" id="ARBA00022723"/>
    </source>
</evidence>
<feature type="binding site" evidence="8">
    <location>
        <position position="5"/>
    </location>
    <ligand>
        <name>Zn(2+)</name>
        <dbReference type="ChEBI" id="CHEBI:29105"/>
        <label>1</label>
    </ligand>
</feature>
<keyword evidence="5 9" id="KW-0863">Zinc-finger</keyword>
<dbReference type="SUPFAM" id="SSF57783">
    <property type="entry name" value="Zinc beta-ribbon"/>
    <property type="match status" value="1"/>
</dbReference>
<dbReference type="InterPro" id="IPR001222">
    <property type="entry name" value="Znf_TFIIS"/>
</dbReference>
<dbReference type="AlphaFoldDB" id="A0A437ALY6"/>
<dbReference type="GO" id="GO:0003676">
    <property type="term" value="F:nucleic acid binding"/>
    <property type="evidence" value="ECO:0007669"/>
    <property type="project" value="InterPro"/>
</dbReference>
<dbReference type="CDD" id="cd10507">
    <property type="entry name" value="Zn-ribbon_RPA12"/>
    <property type="match status" value="1"/>
</dbReference>
<evidence type="ECO:0000313" key="12">
    <source>
        <dbReference type="Proteomes" id="UP000282876"/>
    </source>
</evidence>
<gene>
    <name evidence="11" type="ORF">TUBRATIS_13730</name>
</gene>
<dbReference type="PIRSF" id="PIRSF005586">
    <property type="entry name" value="RNApol_RpoM"/>
    <property type="match status" value="1"/>
</dbReference>
<dbReference type="PROSITE" id="PS51133">
    <property type="entry name" value="ZF_TFIIS_2"/>
    <property type="match status" value="1"/>
</dbReference>
<keyword evidence="12" id="KW-1185">Reference proteome</keyword>
<dbReference type="SMART" id="SM00440">
    <property type="entry name" value="ZnF_C2C2"/>
    <property type="match status" value="1"/>
</dbReference>
<dbReference type="Proteomes" id="UP000282876">
    <property type="component" value="Unassembled WGS sequence"/>
</dbReference>
<dbReference type="PANTHER" id="PTHR11239:SF14">
    <property type="entry name" value="DNA-DIRECTED RNA POLYMERASE I SUBUNIT RPA12"/>
    <property type="match status" value="1"/>
</dbReference>
<comment type="caution">
    <text evidence="11">The sequence shown here is derived from an EMBL/GenBank/DDBJ whole genome shotgun (WGS) entry which is preliminary data.</text>
</comment>
<feature type="zinc finger region" description="C4-type" evidence="9">
    <location>
        <begin position="3"/>
        <end position="23"/>
    </location>
</feature>
<accession>A0A437ALY6</accession>
<dbReference type="GO" id="GO:0008270">
    <property type="term" value="F:zinc ion binding"/>
    <property type="evidence" value="ECO:0007669"/>
    <property type="project" value="UniProtKB-KW"/>
</dbReference>
<protein>
    <recommendedName>
        <fullName evidence="2">DNA-directed RNA polymerase I subunit RPA12</fullName>
    </recommendedName>
</protein>
<feature type="domain" description="TFIIS-type" evidence="10">
    <location>
        <begin position="55"/>
        <end position="95"/>
    </location>
</feature>
<dbReference type="GO" id="GO:0006363">
    <property type="term" value="P:termination of RNA polymerase I transcription"/>
    <property type="evidence" value="ECO:0007669"/>
    <property type="project" value="TreeGrafter"/>
</dbReference>
<dbReference type="STRING" id="291195.A0A437ALY6"/>
<keyword evidence="3 11" id="KW-0240">DNA-directed RNA polymerase</keyword>
<feature type="binding site" evidence="8">
    <location>
        <position position="62"/>
    </location>
    <ligand>
        <name>Zn(2+)</name>
        <dbReference type="ChEBI" id="CHEBI:29105"/>
        <label>2</label>
    </ligand>
</feature>
<dbReference type="EMBL" id="RCSS01000299">
    <property type="protein sequence ID" value="RVD92144.1"/>
    <property type="molecule type" value="Genomic_DNA"/>
</dbReference>
<evidence type="ECO:0000259" key="10">
    <source>
        <dbReference type="PROSITE" id="PS51133"/>
    </source>
</evidence>
<dbReference type="Pfam" id="PF01096">
    <property type="entry name" value="Zn_ribbon_TFIIS"/>
    <property type="match status" value="1"/>
</dbReference>